<evidence type="ECO:0000256" key="6">
    <source>
        <dbReference type="SAM" id="SignalP"/>
    </source>
</evidence>
<evidence type="ECO:0000256" key="2">
    <source>
        <dbReference type="ARBA" id="ARBA00022670"/>
    </source>
</evidence>
<dbReference type="InterPro" id="IPR033121">
    <property type="entry name" value="PEPTIDASE_A1"/>
</dbReference>
<keyword evidence="2" id="KW-0645">Protease</keyword>
<feature type="chain" id="PRO_5034938756" description="Peptidase A1 domain-containing protein" evidence="6">
    <location>
        <begin position="23"/>
        <end position="397"/>
    </location>
</feature>
<dbReference type="EMBL" id="CP069027">
    <property type="protein sequence ID" value="QRC95754.1"/>
    <property type="molecule type" value="Genomic_DNA"/>
</dbReference>
<evidence type="ECO:0000256" key="3">
    <source>
        <dbReference type="ARBA" id="ARBA00022750"/>
    </source>
</evidence>
<feature type="active site" evidence="5">
    <location>
        <position position="105"/>
    </location>
</feature>
<evidence type="ECO:0000313" key="9">
    <source>
        <dbReference type="Proteomes" id="UP000663193"/>
    </source>
</evidence>
<dbReference type="GO" id="GO:0006508">
    <property type="term" value="P:proteolysis"/>
    <property type="evidence" value="ECO:0007669"/>
    <property type="project" value="UniProtKB-KW"/>
</dbReference>
<dbReference type="RefSeq" id="XP_001806041.1">
    <property type="nucleotide sequence ID" value="XM_001805989.1"/>
</dbReference>
<sequence length="397" mass="43083">MPQSNITMKRLGLAAFASSAHALVVNPRGEAFSVDAVPAPALSRFDPVAELHKLWTKFPTTGTLERRQVDATKQQGSVLVDVRSGGNTFYVPTVIGNQTFKMLYDTGSADLWVISEDGPQWQADEGHPLYHPSSSAELLPNHNWSIKYAYGQSASGVVYLDTVKAGPLTATKQAIEAATQISFETATDGILGLAPGIINQVQPERQKTFFETLAPTLQRNLFAANHRVDGKGTWDFGYIDESKYTGDITWAPVSGTQKHWQVDVGEYAVGQGSFSSEPVGEVIVDSGSVLIYLPEAVVKDYYGQIPGYVPTQGGSNTFPCNSTMPDLNFKVGSGVLTVPGREVNYGSYDKAKGTCVGAITMQLNMKYSVLGSIWMRNYYVIHSNEDGALKMGFALQK</sequence>
<dbReference type="GO" id="GO:0004190">
    <property type="term" value="F:aspartic-type endopeptidase activity"/>
    <property type="evidence" value="ECO:0007669"/>
    <property type="project" value="UniProtKB-KW"/>
</dbReference>
<dbReference type="OrthoDB" id="2747330at2759"/>
<keyword evidence="4" id="KW-0378">Hydrolase</keyword>
<dbReference type="AlphaFoldDB" id="A0A7U2EZ39"/>
<evidence type="ECO:0000259" key="7">
    <source>
        <dbReference type="PROSITE" id="PS51767"/>
    </source>
</evidence>
<name>A0A7U2EZ39_PHANO</name>
<gene>
    <name evidence="8" type="ORF">JI435_159070</name>
</gene>
<reference evidence="9" key="1">
    <citation type="journal article" date="2021" name="BMC Genomics">
        <title>Chromosome-level genome assembly and manually-curated proteome of model necrotroph Parastagonospora nodorum Sn15 reveals a genome-wide trove of candidate effector homologs, and redundancy of virulence-related functions within an accessory chromosome.</title>
        <authorList>
            <person name="Bertazzoni S."/>
            <person name="Jones D.A.B."/>
            <person name="Phan H.T."/>
            <person name="Tan K.-C."/>
            <person name="Hane J.K."/>
        </authorList>
    </citation>
    <scope>NUCLEOTIDE SEQUENCE [LARGE SCALE GENOMIC DNA]</scope>
    <source>
        <strain evidence="9">SN15 / ATCC MYA-4574 / FGSC 10173)</strain>
    </source>
</reference>
<dbReference type="PRINTS" id="PR00792">
    <property type="entry name" value="PEPSIN"/>
</dbReference>
<dbReference type="InterPro" id="IPR001461">
    <property type="entry name" value="Aspartic_peptidase_A1"/>
</dbReference>
<feature type="signal peptide" evidence="6">
    <location>
        <begin position="1"/>
        <end position="22"/>
    </location>
</feature>
<protein>
    <recommendedName>
        <fullName evidence="7">Peptidase A1 domain-containing protein</fullName>
    </recommendedName>
</protein>
<dbReference type="VEuPathDB" id="FungiDB:JI435_159070"/>
<organism evidence="8 9">
    <name type="scientific">Phaeosphaeria nodorum (strain SN15 / ATCC MYA-4574 / FGSC 10173)</name>
    <name type="common">Glume blotch fungus</name>
    <name type="synonym">Parastagonospora nodorum</name>
    <dbReference type="NCBI Taxonomy" id="321614"/>
    <lineage>
        <taxon>Eukaryota</taxon>
        <taxon>Fungi</taxon>
        <taxon>Dikarya</taxon>
        <taxon>Ascomycota</taxon>
        <taxon>Pezizomycotina</taxon>
        <taxon>Dothideomycetes</taxon>
        <taxon>Pleosporomycetidae</taxon>
        <taxon>Pleosporales</taxon>
        <taxon>Pleosporineae</taxon>
        <taxon>Phaeosphaeriaceae</taxon>
        <taxon>Parastagonospora</taxon>
    </lineage>
</organism>
<dbReference type="PROSITE" id="PS51767">
    <property type="entry name" value="PEPTIDASE_A1"/>
    <property type="match status" value="1"/>
</dbReference>
<comment type="similarity">
    <text evidence="1">Belongs to the peptidase A1 family.</text>
</comment>
<keyword evidence="9" id="KW-1185">Reference proteome</keyword>
<evidence type="ECO:0000313" key="8">
    <source>
        <dbReference type="EMBL" id="QRC95754.1"/>
    </source>
</evidence>
<proteinExistence type="inferred from homology"/>
<keyword evidence="3" id="KW-0064">Aspartyl protease</keyword>
<dbReference type="InterPro" id="IPR021109">
    <property type="entry name" value="Peptidase_aspartic_dom_sf"/>
</dbReference>
<evidence type="ECO:0000256" key="5">
    <source>
        <dbReference type="PIRSR" id="PIRSR601461-1"/>
    </source>
</evidence>
<accession>A0A7U2EZ39</accession>
<dbReference type="SUPFAM" id="SSF50630">
    <property type="entry name" value="Acid proteases"/>
    <property type="match status" value="1"/>
</dbReference>
<evidence type="ECO:0000256" key="4">
    <source>
        <dbReference type="ARBA" id="ARBA00022801"/>
    </source>
</evidence>
<dbReference type="PANTHER" id="PTHR47966:SF2">
    <property type="entry name" value="ASPERGILLOPEPSIN-1-RELATED"/>
    <property type="match status" value="1"/>
</dbReference>
<dbReference type="Pfam" id="PF00026">
    <property type="entry name" value="Asp"/>
    <property type="match status" value="1"/>
</dbReference>
<dbReference type="CDD" id="cd06097">
    <property type="entry name" value="Aspergillopepsin_like"/>
    <property type="match status" value="1"/>
</dbReference>
<dbReference type="InterPro" id="IPR034163">
    <property type="entry name" value="Aspergillopepsin-like_cat_dom"/>
</dbReference>
<feature type="domain" description="Peptidase A1" evidence="7">
    <location>
        <begin position="89"/>
        <end position="394"/>
    </location>
</feature>
<keyword evidence="6" id="KW-0732">Signal</keyword>
<dbReference type="Proteomes" id="UP000663193">
    <property type="component" value="Chromosome 5"/>
</dbReference>
<evidence type="ECO:0000256" key="1">
    <source>
        <dbReference type="ARBA" id="ARBA00007447"/>
    </source>
</evidence>
<dbReference type="Gene3D" id="2.40.70.10">
    <property type="entry name" value="Acid Proteases"/>
    <property type="match status" value="2"/>
</dbReference>
<dbReference type="PANTHER" id="PTHR47966">
    <property type="entry name" value="BETA-SITE APP-CLEAVING ENZYME, ISOFORM A-RELATED"/>
    <property type="match status" value="1"/>
</dbReference>
<feature type="active site" evidence="5">
    <location>
        <position position="285"/>
    </location>
</feature>
<dbReference type="KEGG" id="pno:SNOG_15907"/>